<evidence type="ECO:0000256" key="4">
    <source>
        <dbReference type="ARBA" id="ARBA00022833"/>
    </source>
</evidence>
<dbReference type="Proteomes" id="UP000834106">
    <property type="component" value="Chromosome 1"/>
</dbReference>
<dbReference type="GO" id="GO:0008270">
    <property type="term" value="F:zinc ion binding"/>
    <property type="evidence" value="ECO:0007669"/>
    <property type="project" value="UniProtKB-KW"/>
</dbReference>
<dbReference type="PANTHER" id="PTHR13278">
    <property type="entry name" value="ZINC FINGER PROTEIN 830"/>
    <property type="match status" value="1"/>
</dbReference>
<keyword evidence="3" id="KW-0863">Zinc-finger</keyword>
<evidence type="ECO:0000256" key="1">
    <source>
        <dbReference type="ARBA" id="ARBA00004123"/>
    </source>
</evidence>
<dbReference type="GO" id="GO:0003676">
    <property type="term" value="F:nucleic acid binding"/>
    <property type="evidence" value="ECO:0007669"/>
    <property type="project" value="InterPro"/>
</dbReference>
<sequence length="159" mass="17875">MLSVTKSRVIRSYEAKINSGKLGHPDIHTKNDLVSGKTQVVEPFVLGSETDGSSIKSVETKDSEIQASKEIGQVSKVVVAKQVKGALPEGFFYDKDSDLLARGITPVKLDVKDEYKEFEKLIQEDLQEIDNRLEEEEARYSFPTSIELIQGLFSKELYY</sequence>
<dbReference type="GO" id="GO:0005681">
    <property type="term" value="C:spliceosomal complex"/>
    <property type="evidence" value="ECO:0007669"/>
    <property type="project" value="InterPro"/>
</dbReference>
<dbReference type="PANTHER" id="PTHR13278:SF0">
    <property type="entry name" value="ZINC FINGER PROTEIN 830"/>
    <property type="match status" value="1"/>
</dbReference>
<evidence type="ECO:0000256" key="5">
    <source>
        <dbReference type="ARBA" id="ARBA00023242"/>
    </source>
</evidence>
<protein>
    <submittedName>
        <fullName evidence="6">Uncharacterized protein</fullName>
    </submittedName>
</protein>
<evidence type="ECO:0000313" key="6">
    <source>
        <dbReference type="EMBL" id="CAI9754188.1"/>
    </source>
</evidence>
<keyword evidence="2" id="KW-0479">Metal-binding</keyword>
<dbReference type="GO" id="GO:0033314">
    <property type="term" value="P:mitotic DNA replication checkpoint signaling"/>
    <property type="evidence" value="ECO:0007669"/>
    <property type="project" value="TreeGrafter"/>
</dbReference>
<comment type="subcellular location">
    <subcellularLocation>
        <location evidence="1">Nucleus</location>
    </subcellularLocation>
</comment>
<name>A0AAD1YPV9_9LAMI</name>
<keyword evidence="4" id="KW-0862">Zinc</keyword>
<keyword evidence="7" id="KW-1185">Reference proteome</keyword>
<dbReference type="InterPro" id="IPR040050">
    <property type="entry name" value="ZNF830-like"/>
</dbReference>
<organism evidence="6 7">
    <name type="scientific">Fraxinus pennsylvanica</name>
    <dbReference type="NCBI Taxonomy" id="56036"/>
    <lineage>
        <taxon>Eukaryota</taxon>
        <taxon>Viridiplantae</taxon>
        <taxon>Streptophyta</taxon>
        <taxon>Embryophyta</taxon>
        <taxon>Tracheophyta</taxon>
        <taxon>Spermatophyta</taxon>
        <taxon>Magnoliopsida</taxon>
        <taxon>eudicotyledons</taxon>
        <taxon>Gunneridae</taxon>
        <taxon>Pentapetalae</taxon>
        <taxon>asterids</taxon>
        <taxon>lamiids</taxon>
        <taxon>Lamiales</taxon>
        <taxon>Oleaceae</taxon>
        <taxon>Oleeae</taxon>
        <taxon>Fraxinus</taxon>
    </lineage>
</organism>
<dbReference type="AlphaFoldDB" id="A0AAD1YPV9"/>
<dbReference type="GO" id="GO:0033260">
    <property type="term" value="P:nuclear DNA replication"/>
    <property type="evidence" value="ECO:0007669"/>
    <property type="project" value="TreeGrafter"/>
</dbReference>
<gene>
    <name evidence="6" type="ORF">FPE_LOCUS1619</name>
</gene>
<dbReference type="EMBL" id="OU503036">
    <property type="protein sequence ID" value="CAI9754188.1"/>
    <property type="molecule type" value="Genomic_DNA"/>
</dbReference>
<evidence type="ECO:0000313" key="7">
    <source>
        <dbReference type="Proteomes" id="UP000834106"/>
    </source>
</evidence>
<accession>A0AAD1YPV9</accession>
<proteinExistence type="predicted"/>
<evidence type="ECO:0000256" key="2">
    <source>
        <dbReference type="ARBA" id="ARBA00022723"/>
    </source>
</evidence>
<dbReference type="GO" id="GO:0044773">
    <property type="term" value="P:mitotic DNA damage checkpoint signaling"/>
    <property type="evidence" value="ECO:0007669"/>
    <property type="project" value="TreeGrafter"/>
</dbReference>
<keyword evidence="5" id="KW-0539">Nucleus</keyword>
<reference evidence="6" key="1">
    <citation type="submission" date="2023-05" db="EMBL/GenBank/DDBJ databases">
        <authorList>
            <person name="Huff M."/>
        </authorList>
    </citation>
    <scope>NUCLEOTIDE SEQUENCE</scope>
</reference>
<evidence type="ECO:0000256" key="3">
    <source>
        <dbReference type="ARBA" id="ARBA00022771"/>
    </source>
</evidence>